<name>A0ACC1XZE0_MELAZ</name>
<evidence type="ECO:0000313" key="2">
    <source>
        <dbReference type="Proteomes" id="UP001164539"/>
    </source>
</evidence>
<gene>
    <name evidence="1" type="ORF">OWV82_011344</name>
</gene>
<dbReference type="Proteomes" id="UP001164539">
    <property type="component" value="Chromosome 6"/>
</dbReference>
<proteinExistence type="predicted"/>
<organism evidence="1 2">
    <name type="scientific">Melia azedarach</name>
    <name type="common">Chinaberry tree</name>
    <dbReference type="NCBI Taxonomy" id="155640"/>
    <lineage>
        <taxon>Eukaryota</taxon>
        <taxon>Viridiplantae</taxon>
        <taxon>Streptophyta</taxon>
        <taxon>Embryophyta</taxon>
        <taxon>Tracheophyta</taxon>
        <taxon>Spermatophyta</taxon>
        <taxon>Magnoliopsida</taxon>
        <taxon>eudicotyledons</taxon>
        <taxon>Gunneridae</taxon>
        <taxon>Pentapetalae</taxon>
        <taxon>rosids</taxon>
        <taxon>malvids</taxon>
        <taxon>Sapindales</taxon>
        <taxon>Meliaceae</taxon>
        <taxon>Melia</taxon>
    </lineage>
</organism>
<protein>
    <submittedName>
        <fullName evidence="1">Protein DJ-1</fullName>
    </submittedName>
</protein>
<reference evidence="1 2" key="1">
    <citation type="journal article" date="2023" name="Science">
        <title>Complex scaffold remodeling in plant triterpene biosynthesis.</title>
        <authorList>
            <person name="De La Pena R."/>
            <person name="Hodgson H."/>
            <person name="Liu J.C."/>
            <person name="Stephenson M.J."/>
            <person name="Martin A.C."/>
            <person name="Owen C."/>
            <person name="Harkess A."/>
            <person name="Leebens-Mack J."/>
            <person name="Jimenez L.E."/>
            <person name="Osbourn A."/>
            <person name="Sattely E.S."/>
        </authorList>
    </citation>
    <scope>NUCLEOTIDE SEQUENCE [LARGE SCALE GENOMIC DNA]</scope>
    <source>
        <strain evidence="2">cv. JPN11</strain>
        <tissue evidence="1">Leaf</tissue>
    </source>
</reference>
<accession>A0ACC1XZE0</accession>
<dbReference type="EMBL" id="CM051399">
    <property type="protein sequence ID" value="KAJ4716307.1"/>
    <property type="molecule type" value="Genomic_DNA"/>
</dbReference>
<evidence type="ECO:0000313" key="1">
    <source>
        <dbReference type="EMBL" id="KAJ4716307.1"/>
    </source>
</evidence>
<comment type="caution">
    <text evidence="1">The sequence shown here is derived from an EMBL/GenBank/DDBJ whole genome shotgun (WGS) entry which is preliminary data.</text>
</comment>
<sequence length="478" mass="51366">MESLSSFLSPSYALKICSSKLSLGLALPSSSFFSTAAVAAASPLQRSGTTSRKRSSKPTKYLTLTTSNAAETEKTLKTTNNSSTTASVPPKKVLVPVGFGTEEMEAVIIVDVLRRAGAQVTMASVEPQLEIEASSGTKLVADASISTCCHQDFDLIALPGGMPGSVRLRDCEILKKITSKQAKEKRLYGAICAAPAVTLLPWGILRKKQITCHPAFIDKLPTFWAVKSNIQVSGEVTTSRGPGTSFEFALCLVEQLFGESVAKEIGESLLMHIADDSIRKEEFNEVEWSFDHMPYVLIPIANGSEEIEIVTIVDILRRAKVNVVVASVERSMQIVASQGTKIVAEKSISDAAESVYDLIVLPGGVAGSERLQKSRILKKLLKEQEAAGRIYGAVCSSPLVLHNHGLLKEKRATAHPSVISKLTNEVVNGTKVVVDGNVITSRGLANVIDFALAIVSKFFGQARTRSVAEGLVFEYPRS</sequence>
<keyword evidence="2" id="KW-1185">Reference proteome</keyword>